<dbReference type="GO" id="GO:0006654">
    <property type="term" value="P:phosphatidic acid biosynthetic process"/>
    <property type="evidence" value="ECO:0007669"/>
    <property type="project" value="InterPro"/>
</dbReference>
<evidence type="ECO:0000313" key="25">
    <source>
        <dbReference type="EMBL" id="WFR97040.1"/>
    </source>
</evidence>
<dbReference type="InterPro" id="IPR036945">
    <property type="entry name" value="DAGK_sf"/>
</dbReference>
<feature type="binding site" evidence="22">
    <location>
        <position position="21"/>
    </location>
    <ligand>
        <name>ATP</name>
        <dbReference type="ChEBI" id="CHEBI:30616"/>
    </ligand>
</feature>
<gene>
    <name evidence="25" type="ORF">PR017_08000</name>
</gene>
<dbReference type="Proteomes" id="UP000249499">
    <property type="component" value="Chromosome"/>
</dbReference>
<feature type="transmembrane region" description="Helical" evidence="24">
    <location>
        <begin position="33"/>
        <end position="53"/>
    </location>
</feature>
<keyword evidence="16 24" id="KW-0443">Lipid metabolism</keyword>
<feature type="active site" description="Proton acceptor" evidence="20">
    <location>
        <position position="73"/>
    </location>
</feature>
<dbReference type="CDD" id="cd14264">
    <property type="entry name" value="DAGK_IM"/>
    <property type="match status" value="1"/>
</dbReference>
<protein>
    <recommendedName>
        <fullName evidence="4 24">Diacylglycerol kinase</fullName>
        <ecNumber evidence="3 24">2.7.1.107</ecNumber>
    </recommendedName>
</protein>
<organism evidence="25 26">
    <name type="scientific">Rhizobium tumorigenes</name>
    <dbReference type="NCBI Taxonomy" id="2041385"/>
    <lineage>
        <taxon>Bacteria</taxon>
        <taxon>Pseudomonadati</taxon>
        <taxon>Pseudomonadota</taxon>
        <taxon>Alphaproteobacteria</taxon>
        <taxon>Hyphomicrobiales</taxon>
        <taxon>Rhizobiaceae</taxon>
        <taxon>Rhizobium/Agrobacterium group</taxon>
        <taxon>Rhizobium</taxon>
    </lineage>
</organism>
<evidence type="ECO:0000256" key="5">
    <source>
        <dbReference type="ARBA" id="ARBA00022475"/>
    </source>
</evidence>
<evidence type="ECO:0000256" key="7">
    <source>
        <dbReference type="ARBA" id="ARBA00022519"/>
    </source>
</evidence>
<keyword evidence="6" id="KW-0444">Lipid biosynthesis</keyword>
<dbReference type="PANTHER" id="PTHR34299">
    <property type="entry name" value="DIACYLGLYCEROL KINASE"/>
    <property type="match status" value="1"/>
</dbReference>
<feature type="transmembrane region" description="Helical" evidence="24">
    <location>
        <begin position="100"/>
        <end position="126"/>
    </location>
</feature>
<evidence type="ECO:0000256" key="6">
    <source>
        <dbReference type="ARBA" id="ARBA00022516"/>
    </source>
</evidence>
<feature type="binding site" evidence="21">
    <location>
        <begin position="18"/>
        <end position="23"/>
    </location>
    <ligand>
        <name>substrate</name>
    </ligand>
</feature>
<evidence type="ECO:0000313" key="26">
    <source>
        <dbReference type="Proteomes" id="UP000249499"/>
    </source>
</evidence>
<feature type="binding site" evidence="23">
    <location>
        <position position="32"/>
    </location>
    <ligand>
        <name>a divalent metal cation</name>
        <dbReference type="ChEBI" id="CHEBI:60240"/>
    </ligand>
</feature>
<comment type="function">
    <text evidence="24">Catalyzes the ATP-dependent phosphorylation of sn-l,2-diacylglycerol (DAG) to phosphatidic acid. Involved in the recycling of diacylglycerol produced as a by-product during membrane-derived oligosaccharide (MDO) biosynthesis.</text>
</comment>
<evidence type="ECO:0000256" key="20">
    <source>
        <dbReference type="PIRSR" id="PIRSR600829-1"/>
    </source>
</evidence>
<dbReference type="InterPro" id="IPR033718">
    <property type="entry name" value="DAGK_prok"/>
</dbReference>
<dbReference type="RefSeq" id="WP_111221798.1">
    <property type="nucleotide sequence ID" value="NZ_CP117255.1"/>
</dbReference>
<feature type="binding site" evidence="23">
    <location>
        <position position="80"/>
    </location>
    <ligand>
        <name>a divalent metal cation</name>
        <dbReference type="ChEBI" id="CHEBI:60240"/>
    </ligand>
</feature>
<dbReference type="PANTHER" id="PTHR34299:SF1">
    <property type="entry name" value="DIACYLGLYCEROL KINASE"/>
    <property type="match status" value="1"/>
</dbReference>
<comment type="catalytic activity">
    <reaction evidence="24">
        <text>a 1,2-diacyl-sn-glycerol + ATP = a 1,2-diacyl-sn-glycero-3-phosphate + ADP + H(+)</text>
        <dbReference type="Rhea" id="RHEA:10272"/>
        <dbReference type="ChEBI" id="CHEBI:15378"/>
        <dbReference type="ChEBI" id="CHEBI:17815"/>
        <dbReference type="ChEBI" id="CHEBI:30616"/>
        <dbReference type="ChEBI" id="CHEBI:58608"/>
        <dbReference type="ChEBI" id="CHEBI:456216"/>
        <dbReference type="EC" id="2.7.1.107"/>
    </reaction>
</comment>
<keyword evidence="7 24" id="KW-0997">Cell inner membrane</keyword>
<evidence type="ECO:0000256" key="24">
    <source>
        <dbReference type="RuleBase" id="RU363065"/>
    </source>
</evidence>
<comment type="similarity">
    <text evidence="2 24">Belongs to the bacterial diacylglycerol kinase family.</text>
</comment>
<evidence type="ECO:0000256" key="22">
    <source>
        <dbReference type="PIRSR" id="PIRSR600829-3"/>
    </source>
</evidence>
<evidence type="ECO:0000256" key="23">
    <source>
        <dbReference type="PIRSR" id="PIRSR600829-4"/>
    </source>
</evidence>
<evidence type="ECO:0000256" key="2">
    <source>
        <dbReference type="ARBA" id="ARBA00005967"/>
    </source>
</evidence>
<dbReference type="Pfam" id="PF01219">
    <property type="entry name" value="DAGK_prokar"/>
    <property type="match status" value="1"/>
</dbReference>
<evidence type="ECO:0000256" key="12">
    <source>
        <dbReference type="ARBA" id="ARBA00022777"/>
    </source>
</evidence>
<feature type="transmembrane region" description="Helical" evidence="24">
    <location>
        <begin position="59"/>
        <end position="79"/>
    </location>
</feature>
<reference evidence="25 26" key="1">
    <citation type="journal article" date="2018" name="Sci. Rep.">
        <title>Rhizobium tumorigenes sp. nov., a novel plant tumorigenic bacterium isolated from cane gall tumors on thornless blackberry.</title>
        <authorList>
            <person name="Kuzmanovi N."/>
            <person name="Smalla K."/>
            <person name="Gronow S."/>
            <person name="PuBawska J."/>
        </authorList>
    </citation>
    <scope>NUCLEOTIDE SEQUENCE [LARGE SCALE GENOMIC DNA]</scope>
    <source>
        <strain evidence="25 26">1078</strain>
    </source>
</reference>
<feature type="binding site" evidence="21">
    <location>
        <begin position="34"/>
        <end position="38"/>
    </location>
    <ligand>
        <name>substrate</name>
    </ligand>
</feature>
<evidence type="ECO:0000256" key="21">
    <source>
        <dbReference type="PIRSR" id="PIRSR600829-2"/>
    </source>
</evidence>
<dbReference type="GO" id="GO:0046872">
    <property type="term" value="F:metal ion binding"/>
    <property type="evidence" value="ECO:0007669"/>
    <property type="project" value="UniProtKB-KW"/>
</dbReference>
<dbReference type="GO" id="GO:0005524">
    <property type="term" value="F:ATP binding"/>
    <property type="evidence" value="ECO:0007669"/>
    <property type="project" value="UniProtKB-KW"/>
</dbReference>
<evidence type="ECO:0000256" key="15">
    <source>
        <dbReference type="ARBA" id="ARBA00022989"/>
    </source>
</evidence>
<evidence type="ECO:0000256" key="16">
    <source>
        <dbReference type="ARBA" id="ARBA00023098"/>
    </source>
</evidence>
<keyword evidence="26" id="KW-1185">Reference proteome</keyword>
<keyword evidence="14 23" id="KW-0460">Magnesium</keyword>
<evidence type="ECO:0000256" key="13">
    <source>
        <dbReference type="ARBA" id="ARBA00022840"/>
    </source>
</evidence>
<sequence>MSKSAVTKETGVRHFFAAAGYSWGGFRRLLKEAAFRQELLFFVVAQIILVATGTRLSDILVSIFLFLGLFAAEALNTAVEEVIDRISPELSNVGKHAKDLGSFAVFCMLVACGLHLAFTVFSHYWLG</sequence>
<comment type="subcellular location">
    <subcellularLocation>
        <location evidence="1 24">Cell inner membrane</location>
        <topology evidence="1 24">Multi-pass membrane protein</topology>
    </subcellularLocation>
</comment>
<dbReference type="GO" id="GO:0005886">
    <property type="term" value="C:plasma membrane"/>
    <property type="evidence" value="ECO:0007669"/>
    <property type="project" value="UniProtKB-SubCell"/>
</dbReference>
<evidence type="ECO:0000256" key="1">
    <source>
        <dbReference type="ARBA" id="ARBA00004429"/>
    </source>
</evidence>
<keyword evidence="15 24" id="KW-1133">Transmembrane helix</keyword>
<keyword evidence="5" id="KW-1003">Cell membrane</keyword>
<comment type="cofactor">
    <cofactor evidence="23">
        <name>Mg(2+)</name>
        <dbReference type="ChEBI" id="CHEBI:18420"/>
    </cofactor>
    <text evidence="23">Mn(2+), Zn(2+), Cd(2+) and Co(2+) support activity to lesser extents.</text>
</comment>
<keyword evidence="8 24" id="KW-0808">Transferase</keyword>
<evidence type="ECO:0000256" key="3">
    <source>
        <dbReference type="ARBA" id="ARBA00012133"/>
    </source>
</evidence>
<dbReference type="Gene3D" id="1.10.287.3610">
    <property type="match status" value="1"/>
</dbReference>
<keyword evidence="19 24" id="KW-1208">Phospholipid metabolism</keyword>
<keyword evidence="10 23" id="KW-0479">Metal-binding</keyword>
<keyword evidence="12 24" id="KW-0418">Kinase</keyword>
<feature type="binding site" evidence="21">
    <location>
        <position position="73"/>
    </location>
    <ligand>
        <name>substrate</name>
    </ligand>
</feature>
<reference evidence="26" key="2">
    <citation type="journal article" date="2023" name="MicrobiologyOpen">
        <title>Genomics of the tumorigenes clade of the family Rhizobiaceae and description of Rhizobium rhododendri sp. nov.</title>
        <authorList>
            <person name="Kuzmanovic N."/>
            <person name="diCenzo G.C."/>
            <person name="Bunk B."/>
            <person name="Sproeer C."/>
            <person name="Fruehling A."/>
            <person name="Neumann-Schaal M."/>
            <person name="Overmann J."/>
            <person name="Smalla K."/>
        </authorList>
    </citation>
    <scope>NUCLEOTIDE SEQUENCE [LARGE SCALE GENOMIC DNA]</scope>
    <source>
        <strain evidence="26">1078</strain>
    </source>
</reference>
<proteinExistence type="inferred from homology"/>
<feature type="binding site" evidence="21">
    <location>
        <position position="102"/>
    </location>
    <ligand>
        <name>substrate</name>
    </ligand>
</feature>
<keyword evidence="9 24" id="KW-0812">Transmembrane</keyword>
<feature type="binding site" evidence="22">
    <location>
        <position position="32"/>
    </location>
    <ligand>
        <name>ATP</name>
        <dbReference type="ChEBI" id="CHEBI:30616"/>
    </ligand>
</feature>
<feature type="binding site" evidence="22">
    <location>
        <position position="80"/>
    </location>
    <ligand>
        <name>ATP</name>
        <dbReference type="ChEBI" id="CHEBI:30616"/>
    </ligand>
</feature>
<dbReference type="EC" id="2.7.1.107" evidence="3 24"/>
<dbReference type="InterPro" id="IPR000829">
    <property type="entry name" value="DAGK"/>
</dbReference>
<dbReference type="EMBL" id="CP117255">
    <property type="protein sequence ID" value="WFR97040.1"/>
    <property type="molecule type" value="Genomic_DNA"/>
</dbReference>
<evidence type="ECO:0000256" key="9">
    <source>
        <dbReference type="ARBA" id="ARBA00022692"/>
    </source>
</evidence>
<evidence type="ECO:0000256" key="11">
    <source>
        <dbReference type="ARBA" id="ARBA00022741"/>
    </source>
</evidence>
<evidence type="ECO:0000256" key="4">
    <source>
        <dbReference type="ARBA" id="ARBA00017575"/>
    </source>
</evidence>
<dbReference type="KEGG" id="rtu:PR017_08000"/>
<evidence type="ECO:0000256" key="8">
    <source>
        <dbReference type="ARBA" id="ARBA00022679"/>
    </source>
</evidence>
<keyword evidence="13 22" id="KW-0067">ATP-binding</keyword>
<keyword evidence="17 24" id="KW-0472">Membrane</keyword>
<dbReference type="AlphaFoldDB" id="A0AAF1K741"/>
<keyword evidence="18" id="KW-0594">Phospholipid biosynthesis</keyword>
<evidence type="ECO:0000256" key="14">
    <source>
        <dbReference type="ARBA" id="ARBA00022842"/>
    </source>
</evidence>
<evidence type="ECO:0000256" key="19">
    <source>
        <dbReference type="ARBA" id="ARBA00023264"/>
    </source>
</evidence>
<name>A0AAF1K741_9HYPH</name>
<feature type="binding site" evidence="22">
    <location>
        <begin position="98"/>
        <end position="99"/>
    </location>
    <ligand>
        <name>ATP</name>
        <dbReference type="ChEBI" id="CHEBI:30616"/>
    </ligand>
</feature>
<keyword evidence="11 22" id="KW-0547">Nucleotide-binding</keyword>
<dbReference type="GO" id="GO:0004143">
    <property type="term" value="F:ATP-dependent diacylglycerol kinase activity"/>
    <property type="evidence" value="ECO:0007669"/>
    <property type="project" value="UniProtKB-EC"/>
</dbReference>
<accession>A0AAF1K741</accession>
<evidence type="ECO:0000256" key="10">
    <source>
        <dbReference type="ARBA" id="ARBA00022723"/>
    </source>
</evidence>
<evidence type="ECO:0000256" key="17">
    <source>
        <dbReference type="ARBA" id="ARBA00023136"/>
    </source>
</evidence>
<evidence type="ECO:0000256" key="18">
    <source>
        <dbReference type="ARBA" id="ARBA00023209"/>
    </source>
</evidence>